<dbReference type="InterPro" id="IPR051470">
    <property type="entry name" value="Thiol:disulfide_interchange"/>
</dbReference>
<dbReference type="PANTHER" id="PTHR35272:SF3">
    <property type="entry name" value="THIOL:DISULFIDE INTERCHANGE PROTEIN DSBC"/>
    <property type="match status" value="1"/>
</dbReference>
<accession>A0A2V4ADZ9</accession>
<reference evidence="3 4" key="1">
    <citation type="submission" date="2018-05" db="EMBL/GenBank/DDBJ databases">
        <title>Marinifilum breve JC075T sp. nov., a marine bacterium isolated from Yongle Blue Hole in the South China Sea.</title>
        <authorList>
            <person name="Fu T."/>
        </authorList>
    </citation>
    <scope>NUCLEOTIDE SEQUENCE [LARGE SCALE GENOMIC DNA]</scope>
    <source>
        <strain evidence="3 4">JC075</strain>
    </source>
</reference>
<gene>
    <name evidence="3" type="ORF">DF185_06460</name>
</gene>
<dbReference type="InterPro" id="IPR036249">
    <property type="entry name" value="Thioredoxin-like_sf"/>
</dbReference>
<evidence type="ECO:0000313" key="4">
    <source>
        <dbReference type="Proteomes" id="UP000248079"/>
    </source>
</evidence>
<comment type="caution">
    <text evidence="3">The sequence shown here is derived from an EMBL/GenBank/DDBJ whole genome shotgun (WGS) entry which is preliminary data.</text>
</comment>
<dbReference type="AlphaFoldDB" id="A0A2V4ADZ9"/>
<dbReference type="InterPro" id="IPR013766">
    <property type="entry name" value="Thioredoxin_domain"/>
</dbReference>
<dbReference type="RefSeq" id="WP_110359918.1">
    <property type="nucleotide sequence ID" value="NZ_QFLI01000002.1"/>
</dbReference>
<evidence type="ECO:0000259" key="2">
    <source>
        <dbReference type="PROSITE" id="PS51352"/>
    </source>
</evidence>
<proteinExistence type="predicted"/>
<keyword evidence="1" id="KW-0472">Membrane</keyword>
<dbReference type="Pfam" id="PF13462">
    <property type="entry name" value="Thioredoxin_4"/>
    <property type="match status" value="1"/>
</dbReference>
<dbReference type="PROSITE" id="PS51352">
    <property type="entry name" value="THIOREDOXIN_2"/>
    <property type="match status" value="1"/>
</dbReference>
<evidence type="ECO:0000256" key="1">
    <source>
        <dbReference type="SAM" id="Phobius"/>
    </source>
</evidence>
<keyword evidence="4" id="KW-1185">Reference proteome</keyword>
<feature type="transmembrane region" description="Helical" evidence="1">
    <location>
        <begin position="7"/>
        <end position="24"/>
    </location>
</feature>
<dbReference type="OrthoDB" id="8478320at2"/>
<dbReference type="EMBL" id="QFLI01000002">
    <property type="protein sequence ID" value="PXY02284.1"/>
    <property type="molecule type" value="Genomic_DNA"/>
</dbReference>
<protein>
    <recommendedName>
        <fullName evidence="2">Thioredoxin domain-containing protein</fullName>
    </recommendedName>
</protein>
<dbReference type="Proteomes" id="UP000248079">
    <property type="component" value="Unassembled WGS sequence"/>
</dbReference>
<dbReference type="InterPro" id="IPR012336">
    <property type="entry name" value="Thioredoxin-like_fold"/>
</dbReference>
<dbReference type="Gene3D" id="3.40.30.10">
    <property type="entry name" value="Glutaredoxin"/>
    <property type="match status" value="1"/>
</dbReference>
<dbReference type="SUPFAM" id="SSF52833">
    <property type="entry name" value="Thioredoxin-like"/>
    <property type="match status" value="1"/>
</dbReference>
<organism evidence="3 4">
    <name type="scientific">Marinifilum breve</name>
    <dbReference type="NCBI Taxonomy" id="2184082"/>
    <lineage>
        <taxon>Bacteria</taxon>
        <taxon>Pseudomonadati</taxon>
        <taxon>Bacteroidota</taxon>
        <taxon>Bacteroidia</taxon>
        <taxon>Marinilabiliales</taxon>
        <taxon>Marinifilaceae</taxon>
    </lineage>
</organism>
<name>A0A2V4ADZ9_9BACT</name>
<feature type="domain" description="Thioredoxin" evidence="2">
    <location>
        <begin position="28"/>
        <end position="211"/>
    </location>
</feature>
<keyword evidence="1" id="KW-0812">Transmembrane</keyword>
<keyword evidence="1" id="KW-1133">Transmembrane helix</keyword>
<evidence type="ECO:0000313" key="3">
    <source>
        <dbReference type="EMBL" id="PXY02284.1"/>
    </source>
</evidence>
<dbReference type="PANTHER" id="PTHR35272">
    <property type="entry name" value="THIOL:DISULFIDE INTERCHANGE PROTEIN DSBC-RELATED"/>
    <property type="match status" value="1"/>
</dbReference>
<sequence length="211" mass="25099">MNKFNRIIYIISFVLFALLCYVVVHKFVSTSNNAIQANAEVVQKEFDIVFGNSNANQSIFVYTSYKCGYCRRFFQDVYPLLKENYIDKNQINLVIKLIEPNQDPEMVDALQLAISVNKFGRFDKLHELLLHDYRIVYTDEFKVLCDDFTRNNSEIEKHFYDNEDHKYLKENYQEFIDLNLTGTPSFVINQHIYKGFKSFEELKEIIRNIKH</sequence>